<dbReference type="SMART" id="SM00902">
    <property type="entry name" value="Fe_hyd_SSU"/>
    <property type="match status" value="1"/>
</dbReference>
<dbReference type="EC" id="1.12.7.2" evidence="3"/>
<evidence type="ECO:0000256" key="1">
    <source>
        <dbReference type="SAM" id="MobiDB-lite"/>
    </source>
</evidence>
<feature type="domain" description="Iron hydrogenase small subunit" evidence="2">
    <location>
        <begin position="37"/>
        <end position="96"/>
    </location>
</feature>
<accession>A0A0W8G7T1</accession>
<dbReference type="NCBIfam" id="TIGR01409">
    <property type="entry name" value="TAT_signal_seq"/>
    <property type="match status" value="1"/>
</dbReference>
<gene>
    <name evidence="3" type="ORF">ASZ90_000945</name>
</gene>
<dbReference type="InterPro" id="IPR003149">
    <property type="entry name" value="Fe_hydrogenase_ssu"/>
</dbReference>
<dbReference type="InterPro" id="IPR006311">
    <property type="entry name" value="TAT_signal"/>
</dbReference>
<dbReference type="InterPro" id="IPR019546">
    <property type="entry name" value="TAT_signal_bac_arc"/>
</dbReference>
<evidence type="ECO:0000313" key="3">
    <source>
        <dbReference type="EMBL" id="KUG29165.1"/>
    </source>
</evidence>
<dbReference type="Pfam" id="PF02256">
    <property type="entry name" value="Fe_hyd_SSU"/>
    <property type="match status" value="1"/>
</dbReference>
<dbReference type="PROSITE" id="PS51318">
    <property type="entry name" value="TAT"/>
    <property type="match status" value="1"/>
</dbReference>
<dbReference type="GO" id="GO:0009055">
    <property type="term" value="F:electron transfer activity"/>
    <property type="evidence" value="ECO:0007669"/>
    <property type="project" value="InterPro"/>
</dbReference>
<dbReference type="GO" id="GO:0042597">
    <property type="term" value="C:periplasmic space"/>
    <property type="evidence" value="ECO:0007669"/>
    <property type="project" value="InterPro"/>
</dbReference>
<dbReference type="InterPro" id="IPR036991">
    <property type="entry name" value="Fe_hydrogenase_ssu_sf"/>
</dbReference>
<dbReference type="Gene3D" id="4.10.260.20">
    <property type="entry name" value="Iron hydrogenase, small subunit"/>
    <property type="match status" value="1"/>
</dbReference>
<dbReference type="GO" id="GO:0051536">
    <property type="term" value="F:iron-sulfur cluster binding"/>
    <property type="evidence" value="ECO:0007669"/>
    <property type="project" value="InterPro"/>
</dbReference>
<evidence type="ECO:0000259" key="2">
    <source>
        <dbReference type="SMART" id="SM00902"/>
    </source>
</evidence>
<proteinExistence type="predicted"/>
<dbReference type="InterPro" id="IPR008953">
    <property type="entry name" value="Fe_hydrogenase_HydB"/>
</dbReference>
<feature type="region of interest" description="Disordered" evidence="1">
    <location>
        <begin position="104"/>
        <end position="124"/>
    </location>
</feature>
<dbReference type="GO" id="GO:0008901">
    <property type="term" value="F:ferredoxin hydrogenase activity"/>
    <property type="evidence" value="ECO:0007669"/>
    <property type="project" value="UniProtKB-EC"/>
</dbReference>
<dbReference type="EMBL" id="LNQE01000124">
    <property type="protein sequence ID" value="KUG29165.1"/>
    <property type="molecule type" value="Genomic_DNA"/>
</dbReference>
<reference evidence="3" key="1">
    <citation type="journal article" date="2015" name="Proc. Natl. Acad. Sci. U.S.A.">
        <title>Networks of energetic and metabolic interactions define dynamics in microbial communities.</title>
        <authorList>
            <person name="Embree M."/>
            <person name="Liu J.K."/>
            <person name="Al-Bassam M.M."/>
            <person name="Zengler K."/>
        </authorList>
    </citation>
    <scope>NUCLEOTIDE SEQUENCE</scope>
</reference>
<keyword evidence="3" id="KW-0560">Oxidoreductase</keyword>
<dbReference type="SUPFAM" id="SSF48674">
    <property type="entry name" value="Fe-only hydrogenase smaller subunit"/>
    <property type="match status" value="1"/>
</dbReference>
<dbReference type="AlphaFoldDB" id="A0A0W8G7T1"/>
<protein>
    <submittedName>
        <fullName evidence="3">Periplasmic hydrogenase small subunit</fullName>
        <ecNumber evidence="3">1.12.7.2</ecNumber>
    </submittedName>
</protein>
<comment type="caution">
    <text evidence="3">The sequence shown here is derived from an EMBL/GenBank/DDBJ whole genome shotgun (WGS) entry which is preliminary data.</text>
</comment>
<organism evidence="3">
    <name type="scientific">hydrocarbon metagenome</name>
    <dbReference type="NCBI Taxonomy" id="938273"/>
    <lineage>
        <taxon>unclassified sequences</taxon>
        <taxon>metagenomes</taxon>
        <taxon>ecological metagenomes</taxon>
    </lineage>
</organism>
<name>A0A0W8G7T1_9ZZZZ</name>
<dbReference type="GO" id="GO:0005506">
    <property type="term" value="F:iron ion binding"/>
    <property type="evidence" value="ECO:0007669"/>
    <property type="project" value="InterPro"/>
</dbReference>
<sequence>MSIMNFTRRGFLKAACVASGGALIGLRLTGKAMAAARQLKDYMMDRIDGVYGADAKFKIRASQDNGQVKTLYKDFLHEPLGHKSHDLLHTKWFDKSAGIKKLTAEGTYPNPRAKEFDKPTYPYE</sequence>